<sequence>MSAAPLERRYRRLLHLLPPDHRAARGEELLGLLLDLDEGRDRPSPRQALGVIGLGLRLRLPGTASLLVAALLIAFTAEPARDAYLLSTGAIAFAPDAGSPLSIWTALVLAPTLFRLSVTVAWLLGARRTALALFAAPPAISAVLFGRGVQPVDLLLLPLAAAVIWRWPAPRPRFALLAAIPFAMLLLALTAVLNRPWSPASSLPVAAVVAVIGAAGSVLARRRTPRPAPGPAAPASPADDPRAP</sequence>
<name>A0A9W6NQD1_9ACTN</name>
<feature type="transmembrane region" description="Helical" evidence="2">
    <location>
        <begin position="174"/>
        <end position="193"/>
    </location>
</feature>
<gene>
    <name evidence="3" type="ORF">GCM10017581_078480</name>
</gene>
<reference evidence="3" key="1">
    <citation type="journal article" date="2014" name="Int. J. Syst. Evol. Microbiol.">
        <title>Complete genome sequence of Corynebacterium casei LMG S-19264T (=DSM 44701T), isolated from a smear-ripened cheese.</title>
        <authorList>
            <consortium name="US DOE Joint Genome Institute (JGI-PGF)"/>
            <person name="Walter F."/>
            <person name="Albersmeier A."/>
            <person name="Kalinowski J."/>
            <person name="Ruckert C."/>
        </authorList>
    </citation>
    <scope>NUCLEOTIDE SEQUENCE</scope>
    <source>
        <strain evidence="3">VKM Ac-1321</strain>
    </source>
</reference>
<keyword evidence="2" id="KW-1133">Transmembrane helix</keyword>
<feature type="transmembrane region" description="Helical" evidence="2">
    <location>
        <begin position="199"/>
        <end position="220"/>
    </location>
</feature>
<keyword evidence="2" id="KW-0472">Membrane</keyword>
<dbReference type="Proteomes" id="UP001143480">
    <property type="component" value="Unassembled WGS sequence"/>
</dbReference>
<protein>
    <submittedName>
        <fullName evidence="3">Uncharacterized protein</fullName>
    </submittedName>
</protein>
<comment type="caution">
    <text evidence="3">The sequence shown here is derived from an EMBL/GenBank/DDBJ whole genome shotgun (WGS) entry which is preliminary data.</text>
</comment>
<accession>A0A9W6NQD1</accession>
<dbReference type="AlphaFoldDB" id="A0A9W6NQD1"/>
<dbReference type="EMBL" id="BSFP01000067">
    <property type="protein sequence ID" value="GLL06100.1"/>
    <property type="molecule type" value="Genomic_DNA"/>
</dbReference>
<evidence type="ECO:0000256" key="2">
    <source>
        <dbReference type="SAM" id="Phobius"/>
    </source>
</evidence>
<evidence type="ECO:0000313" key="4">
    <source>
        <dbReference type="Proteomes" id="UP001143480"/>
    </source>
</evidence>
<evidence type="ECO:0000256" key="1">
    <source>
        <dbReference type="SAM" id="MobiDB-lite"/>
    </source>
</evidence>
<reference evidence="3" key="2">
    <citation type="submission" date="2023-01" db="EMBL/GenBank/DDBJ databases">
        <authorList>
            <person name="Sun Q."/>
            <person name="Evtushenko L."/>
        </authorList>
    </citation>
    <scope>NUCLEOTIDE SEQUENCE</scope>
    <source>
        <strain evidence="3">VKM Ac-1321</strain>
    </source>
</reference>
<proteinExistence type="predicted"/>
<keyword evidence="2" id="KW-0812">Transmembrane</keyword>
<keyword evidence="4" id="KW-1185">Reference proteome</keyword>
<feature type="transmembrane region" description="Helical" evidence="2">
    <location>
        <begin position="103"/>
        <end position="123"/>
    </location>
</feature>
<feature type="transmembrane region" description="Helical" evidence="2">
    <location>
        <begin position="56"/>
        <end position="77"/>
    </location>
</feature>
<organism evidence="3 4">
    <name type="scientific">Dactylosporangium matsuzakiense</name>
    <dbReference type="NCBI Taxonomy" id="53360"/>
    <lineage>
        <taxon>Bacteria</taxon>
        <taxon>Bacillati</taxon>
        <taxon>Actinomycetota</taxon>
        <taxon>Actinomycetes</taxon>
        <taxon>Micromonosporales</taxon>
        <taxon>Micromonosporaceae</taxon>
        <taxon>Dactylosporangium</taxon>
    </lineage>
</organism>
<evidence type="ECO:0000313" key="3">
    <source>
        <dbReference type="EMBL" id="GLL06100.1"/>
    </source>
</evidence>
<dbReference type="RefSeq" id="WP_261964431.1">
    <property type="nucleotide sequence ID" value="NZ_BAAAXA010000001.1"/>
</dbReference>
<feature type="region of interest" description="Disordered" evidence="1">
    <location>
        <begin position="221"/>
        <end position="244"/>
    </location>
</feature>